<comment type="caution">
    <text evidence="1">The sequence shown here is derived from an EMBL/GenBank/DDBJ whole genome shotgun (WGS) entry which is preliminary data.</text>
</comment>
<dbReference type="AlphaFoldDB" id="A0A6I0IGS3"/>
<dbReference type="EMBL" id="WCWW01000002">
    <property type="protein sequence ID" value="KAB3860231.1"/>
    <property type="molecule type" value="Genomic_DNA"/>
</dbReference>
<accession>A0A6I0IGS3</accession>
<reference evidence="1 2" key="1">
    <citation type="journal article" date="2019" name="Nat. Med.">
        <title>A library of human gut bacterial isolates paired with longitudinal multiomics data enables mechanistic microbiome research.</title>
        <authorList>
            <person name="Poyet M."/>
            <person name="Groussin M."/>
            <person name="Gibbons S.M."/>
            <person name="Avila-Pacheco J."/>
            <person name="Jiang X."/>
            <person name="Kearney S.M."/>
            <person name="Perrotta A.R."/>
            <person name="Berdy B."/>
            <person name="Zhao S."/>
            <person name="Lieberman T.D."/>
            <person name="Swanson P.K."/>
            <person name="Smith M."/>
            <person name="Roesemann S."/>
            <person name="Alexander J.E."/>
            <person name="Rich S.A."/>
            <person name="Livny J."/>
            <person name="Vlamakis H."/>
            <person name="Clish C."/>
            <person name="Bullock K."/>
            <person name="Deik A."/>
            <person name="Scott J."/>
            <person name="Pierce K.A."/>
            <person name="Xavier R.J."/>
            <person name="Alm E.J."/>
        </authorList>
    </citation>
    <scope>NUCLEOTIDE SEQUENCE [LARGE SCALE GENOMIC DNA]</scope>
    <source>
        <strain evidence="1 2">BIOML-A5</strain>
    </source>
</reference>
<proteinExistence type="predicted"/>
<organism evidence="1 2">
    <name type="scientific">Phocaeicola vulgatus</name>
    <name type="common">Bacteroides vulgatus</name>
    <dbReference type="NCBI Taxonomy" id="821"/>
    <lineage>
        <taxon>Bacteria</taxon>
        <taxon>Pseudomonadati</taxon>
        <taxon>Bacteroidota</taxon>
        <taxon>Bacteroidia</taxon>
        <taxon>Bacteroidales</taxon>
        <taxon>Bacteroidaceae</taxon>
        <taxon>Phocaeicola</taxon>
    </lineage>
</organism>
<sequence length="228" mass="25848">MLNLKPNSMKEILIILMFIVPVFASAQEYSNLTSKDSLNINMDSSQVVVDSIVEANLKKEQITAIGGIPFGISREKALPVLRNKYGEEDYLSDNKHIVFKNIKYAGVDFNSVYFLFQSDGINSYFNACIFILNAKTKKEAIDKQDEMRALLSKKYNLSSFTDDNGFNLYVGGVSPLWNGSWKSFLEGNYTGAVHIDIINYDEELAQNAGFEYSVRIIYGPFNYVKEEF</sequence>
<dbReference type="Proteomes" id="UP000441522">
    <property type="component" value="Unassembled WGS sequence"/>
</dbReference>
<gene>
    <name evidence="1" type="ORF">GAS29_01150</name>
</gene>
<name>A0A6I0IGS3_PHOVU</name>
<evidence type="ECO:0000313" key="1">
    <source>
        <dbReference type="EMBL" id="KAB3860231.1"/>
    </source>
</evidence>
<evidence type="ECO:0000313" key="2">
    <source>
        <dbReference type="Proteomes" id="UP000441522"/>
    </source>
</evidence>
<protein>
    <submittedName>
        <fullName evidence="1">Uncharacterized protein</fullName>
    </submittedName>
</protein>